<dbReference type="Pfam" id="PF02096">
    <property type="entry name" value="60KD_IMP"/>
    <property type="match status" value="1"/>
</dbReference>
<dbReference type="CDD" id="cd20070">
    <property type="entry name" value="5TM_YidC_Alb3"/>
    <property type="match status" value="1"/>
</dbReference>
<evidence type="ECO:0000313" key="9">
    <source>
        <dbReference type="EMBL" id="OUS48095.1"/>
    </source>
</evidence>
<evidence type="ECO:0000256" key="3">
    <source>
        <dbReference type="ARBA" id="ARBA00022692"/>
    </source>
</evidence>
<organism evidence="9">
    <name type="scientific">Ostreococcus tauri</name>
    <name type="common">Marine green alga</name>
    <dbReference type="NCBI Taxonomy" id="70448"/>
    <lineage>
        <taxon>Eukaryota</taxon>
        <taxon>Viridiplantae</taxon>
        <taxon>Chlorophyta</taxon>
        <taxon>Mamiellophyceae</taxon>
        <taxon>Mamiellales</taxon>
        <taxon>Bathycoccaceae</taxon>
        <taxon>Ostreococcus</taxon>
    </lineage>
</organism>
<name>A0A1Y5IMB7_OSTTA</name>
<dbReference type="AlphaFoldDB" id="A0A1Y5IMB7"/>
<dbReference type="GO" id="GO:0032977">
    <property type="term" value="F:membrane insertase activity"/>
    <property type="evidence" value="ECO:0007669"/>
    <property type="project" value="InterPro"/>
</dbReference>
<dbReference type="EMBL" id="KZ155776">
    <property type="protein sequence ID" value="OUS48095.1"/>
    <property type="molecule type" value="Genomic_DNA"/>
</dbReference>
<dbReference type="GO" id="GO:0016020">
    <property type="term" value="C:membrane"/>
    <property type="evidence" value="ECO:0007669"/>
    <property type="project" value="UniProtKB-SubCell"/>
</dbReference>
<keyword evidence="4 7" id="KW-1133">Transmembrane helix</keyword>
<dbReference type="Proteomes" id="UP000195557">
    <property type="component" value="Unassembled WGS sequence"/>
</dbReference>
<keyword evidence="3 6" id="KW-0812">Transmembrane</keyword>
<sequence>MEFVGHVRSTVERVFDVSDGAIAVDGGSSMRDAMMAVQAEERAAKIASGEIQAPQRMEGWLAPVSNALEDLLFTIKGQLLDLGVPYPTGNAIIIVTILVKMVTYPLTKDQVVSSLNMKNLQPQIAAIREKYEDDQERMNKEINRVYEENGVNPLAGCGPALLSFPVLAGLYRAFNNAGIDGAFDEPWFFLPSLAGPTDARDLSWLLPLDADLAPPIGWDDASLYLLFPIMTTLSQFVSMEVLKPEEDEKTKEMQNQSVLLKLLPFFIGYISLTVPAGLALYWFWNNVFTTGIQVYLRNGGAVATVEATEVRIKIPLGCVVIPEDAEILPADYKPEGPSVVWDEEWLANWQQEQIEAAPDAAFENALAAGMSEEEAKNMEEMLRNRLPRKKSIAERKLATETELKALIREYKAKDDAETVKVLEDGLEALRAYKAELKLKAETDELGVEDITMA</sequence>
<keyword evidence="5 7" id="KW-0472">Membrane</keyword>
<comment type="similarity">
    <text evidence="6">Belongs to the OXA1/ALB3/YidC family.</text>
</comment>
<protein>
    <submittedName>
        <fullName evidence="9">Chloroplast membrane protein</fullName>
    </submittedName>
</protein>
<feature type="domain" description="Membrane insertase YidC/Oxa/ALB C-terminal" evidence="8">
    <location>
        <begin position="89"/>
        <end position="297"/>
    </location>
</feature>
<comment type="subcellular location">
    <subcellularLocation>
        <location evidence="1 6">Membrane</location>
        <topology evidence="1 6">Multi-pass membrane protein</topology>
    </subcellularLocation>
</comment>
<evidence type="ECO:0000256" key="6">
    <source>
        <dbReference type="RuleBase" id="RU003945"/>
    </source>
</evidence>
<evidence type="ECO:0000256" key="4">
    <source>
        <dbReference type="ARBA" id="ARBA00022989"/>
    </source>
</evidence>
<dbReference type="InterPro" id="IPR047196">
    <property type="entry name" value="YidC_ALB_C"/>
</dbReference>
<dbReference type="PANTHER" id="PTHR12428">
    <property type="entry name" value="OXA1"/>
    <property type="match status" value="1"/>
</dbReference>
<gene>
    <name evidence="9" type="ORF">BE221DRAFT_69526</name>
</gene>
<dbReference type="PANTHER" id="PTHR12428:SF14">
    <property type="entry name" value="ALBINO3-LIKE PROTEIN 1, CHLOROPLASTIC"/>
    <property type="match status" value="1"/>
</dbReference>
<comment type="similarity">
    <text evidence="2">Belongs to the OXA1/ALB3/YidC (TC 2.A.9.2) family.</text>
</comment>
<feature type="transmembrane region" description="Helical" evidence="7">
    <location>
        <begin position="262"/>
        <end position="284"/>
    </location>
</feature>
<dbReference type="NCBIfam" id="TIGR03592">
    <property type="entry name" value="yidC_oxa1_cterm"/>
    <property type="match status" value="1"/>
</dbReference>
<evidence type="ECO:0000256" key="1">
    <source>
        <dbReference type="ARBA" id="ARBA00004141"/>
    </source>
</evidence>
<dbReference type="GO" id="GO:0051205">
    <property type="term" value="P:protein insertion into membrane"/>
    <property type="evidence" value="ECO:0007669"/>
    <property type="project" value="TreeGrafter"/>
</dbReference>
<accession>A0A1Y5IMB7</accession>
<dbReference type="InterPro" id="IPR028055">
    <property type="entry name" value="YidC/Oxa/ALB_C"/>
</dbReference>
<proteinExistence type="inferred from homology"/>
<evidence type="ECO:0000256" key="5">
    <source>
        <dbReference type="ARBA" id="ARBA00023136"/>
    </source>
</evidence>
<evidence type="ECO:0000256" key="2">
    <source>
        <dbReference type="ARBA" id="ARBA00010583"/>
    </source>
</evidence>
<dbReference type="InterPro" id="IPR001708">
    <property type="entry name" value="YidC/ALB3/OXA1/COX18"/>
</dbReference>
<evidence type="ECO:0000259" key="8">
    <source>
        <dbReference type="Pfam" id="PF02096"/>
    </source>
</evidence>
<dbReference type="eggNOG" id="KOG1239">
    <property type="taxonomic scope" value="Eukaryota"/>
</dbReference>
<reference evidence="9" key="1">
    <citation type="submission" date="2017-04" db="EMBL/GenBank/DDBJ databases">
        <title>Population genomics of picophytoplankton unveils novel chromosome hypervariability.</title>
        <authorList>
            <consortium name="DOE Joint Genome Institute"/>
            <person name="Blanc-Mathieu R."/>
            <person name="Krasovec M."/>
            <person name="Hebrard M."/>
            <person name="Yau S."/>
            <person name="Desgranges E."/>
            <person name="Martin J."/>
            <person name="Schackwitz W."/>
            <person name="Kuo A."/>
            <person name="Salin G."/>
            <person name="Donnadieu C."/>
            <person name="Desdevises Y."/>
            <person name="Sanchez-Ferandin S."/>
            <person name="Moreau H."/>
            <person name="Rivals E."/>
            <person name="Grigoriev I.V."/>
            <person name="Grimsley N."/>
            <person name="Eyre-Walker A."/>
            <person name="Piganeau G."/>
        </authorList>
    </citation>
    <scope>NUCLEOTIDE SEQUENCE [LARGE SCALE GENOMIC DNA]</scope>
    <source>
        <strain evidence="9">RCC 1115</strain>
    </source>
</reference>
<evidence type="ECO:0000256" key="7">
    <source>
        <dbReference type="SAM" id="Phobius"/>
    </source>
</evidence>